<dbReference type="Pfam" id="PF22936">
    <property type="entry name" value="Pol_BBD"/>
    <property type="match status" value="1"/>
</dbReference>
<keyword evidence="2" id="KW-0479">Metal-binding</keyword>
<dbReference type="InterPro" id="IPR057670">
    <property type="entry name" value="SH3_retrovirus"/>
</dbReference>
<keyword evidence="3" id="KW-0064">Aspartyl protease</keyword>
<dbReference type="InterPro" id="IPR012337">
    <property type="entry name" value="RNaseH-like_sf"/>
</dbReference>
<protein>
    <recommendedName>
        <fullName evidence="6">Integrase catalytic domain-containing protein</fullName>
    </recommendedName>
</protein>
<dbReference type="InterPro" id="IPR054722">
    <property type="entry name" value="PolX-like_BBD"/>
</dbReference>
<evidence type="ECO:0000313" key="8">
    <source>
        <dbReference type="Proteomes" id="UP001497516"/>
    </source>
</evidence>
<sequence>MRLKPEFEPVRATLLNQEQLQFEGVLGSLIREETRLRTQANLDAHPGHGDVAAFSSLPGGAAAGRSLPVGSDALAFAAYRPQFQRPNLSEVESHHCKERVHTQKYCKARNFCVYCKRKGHIIAECRTLQRHMTGGTSAAGGAGSSSAGFRGSSFAAPTPPARPAYATAASAPTAATAPNSEGVLVTSATLEQMVNKAISSAFPSLKMSGKIPTWILDSGCFNHMTSNCSVLKDLSPVHDLSIHAADGAELQVNGVGSVNSSRVHLPNTLHVPRLVPNLVSVGQLTEQGCCVVFAPSGCVIQDLTTGRELGRGSQRGRIFELDELASTLSISQSSSSSSLSVSRVSSFPVFSSLGEQNFQLWHSRLGHPNSHRLKTMFRQHLFGKSPSPGHISDFKCTSCVEAKTTRISFPSSTTIITEPFHLVHTDLWGPSRVTSRHGYKYFALFVDHATRYTWVYFLRLKSDLLAVATEFLTMIQTQFDRTVRVVRSDSGGEFSSFPLLNIYKSRGILTHKSCPGMSQQNGLVERKNRLVLEVTRALLLASHVPTSFWPEAVSTVVRLINYQITPLLDNTSPFYRLFSKHPPYSRLRVFGSLCFVLLPRSERTKLTSKTVCCAFLGFSDVYKGYLCYDPDLRRLWIACNVVFFENVMFYSTTSSSPPLFDESLGLPSFSDDDDDDATDPGPQLDAPSLPATPPQSPPQSRRSNRFTLGQPPIRFKDYVAYSAESIPIPTRFSQAQGDPNWDGAMRAEFDALDANKTWSIVPRPPPPVPVIGSRWVYNLKFLPDGSLERFKARVVAQGFSQIHGIDFEETFAPVAKMVYVRSLLAVASIRKWPLYQLDVKNAFLHGDLKETVYMEIPPGYPHGNRTDQVCLLHRSLYGLKQAPRAWFEKFQSTILGIGFQQSHNDPSLFTRRSPRGIVVLLLYVDDMIVSGDDAEGISALTQGLHESFSLKELGSLSYFLGLEVHRSPAGIHLTQQKYIDDLLDSSRYSDCIPVSTPMELHLKLGRETDTLLSDGGKHYRSIVGSLIYLTSTRPDIAYACGLLVLRIWMRSIGFCAISRERVVLDCFFRLQVHLSSKPSLTPIMQDVLIPAARLVAGVSDWVILLYLGGVRNRNGFLNHLQRLNIKLCQKSPLS</sequence>
<dbReference type="GO" id="GO:0004190">
    <property type="term" value="F:aspartic-type endopeptidase activity"/>
    <property type="evidence" value="ECO:0007669"/>
    <property type="project" value="UniProtKB-KW"/>
</dbReference>
<dbReference type="Gene3D" id="3.30.420.10">
    <property type="entry name" value="Ribonuclease H-like superfamily/Ribonuclease H"/>
    <property type="match status" value="1"/>
</dbReference>
<dbReference type="PANTHER" id="PTHR42648">
    <property type="entry name" value="TRANSPOSASE, PUTATIVE-RELATED"/>
    <property type="match status" value="1"/>
</dbReference>
<dbReference type="GO" id="GO:0006508">
    <property type="term" value="P:proteolysis"/>
    <property type="evidence" value="ECO:0007669"/>
    <property type="project" value="UniProtKB-KW"/>
</dbReference>
<dbReference type="PANTHER" id="PTHR42648:SF28">
    <property type="entry name" value="TRANSPOSON-ENCODED PROTEIN WITH RIBONUCLEASE H-LIKE AND RETROVIRUS ZINC FINGER-LIKE DOMAINS"/>
    <property type="match status" value="1"/>
</dbReference>
<keyword evidence="8" id="KW-1185">Reference proteome</keyword>
<dbReference type="PROSITE" id="PS50994">
    <property type="entry name" value="INTEGRASE"/>
    <property type="match status" value="1"/>
</dbReference>
<name>A0AAV2GIK0_9ROSI</name>
<dbReference type="InterPro" id="IPR001584">
    <property type="entry name" value="Integrase_cat-core"/>
</dbReference>
<evidence type="ECO:0000313" key="7">
    <source>
        <dbReference type="EMBL" id="CAL1410296.1"/>
    </source>
</evidence>
<dbReference type="InterPro" id="IPR013103">
    <property type="entry name" value="RVT_2"/>
</dbReference>
<keyword evidence="4" id="KW-0378">Hydrolase</keyword>
<evidence type="ECO:0000256" key="5">
    <source>
        <dbReference type="SAM" id="MobiDB-lite"/>
    </source>
</evidence>
<organism evidence="7 8">
    <name type="scientific">Linum trigynum</name>
    <dbReference type="NCBI Taxonomy" id="586398"/>
    <lineage>
        <taxon>Eukaryota</taxon>
        <taxon>Viridiplantae</taxon>
        <taxon>Streptophyta</taxon>
        <taxon>Embryophyta</taxon>
        <taxon>Tracheophyta</taxon>
        <taxon>Spermatophyta</taxon>
        <taxon>Magnoliopsida</taxon>
        <taxon>eudicotyledons</taxon>
        <taxon>Gunneridae</taxon>
        <taxon>Pentapetalae</taxon>
        <taxon>rosids</taxon>
        <taxon>fabids</taxon>
        <taxon>Malpighiales</taxon>
        <taxon>Linaceae</taxon>
        <taxon>Linum</taxon>
    </lineage>
</organism>
<dbReference type="InterPro" id="IPR036397">
    <property type="entry name" value="RNaseH_sf"/>
</dbReference>
<gene>
    <name evidence="7" type="ORF">LTRI10_LOCUS49728</name>
</gene>
<dbReference type="GO" id="GO:0015074">
    <property type="term" value="P:DNA integration"/>
    <property type="evidence" value="ECO:0007669"/>
    <property type="project" value="InterPro"/>
</dbReference>
<dbReference type="Proteomes" id="UP001497516">
    <property type="component" value="Chromosome 9"/>
</dbReference>
<dbReference type="InterPro" id="IPR039537">
    <property type="entry name" value="Retrotran_Ty1/copia-like"/>
</dbReference>
<evidence type="ECO:0000256" key="1">
    <source>
        <dbReference type="ARBA" id="ARBA00022670"/>
    </source>
</evidence>
<dbReference type="Pfam" id="PF07727">
    <property type="entry name" value="RVT_2"/>
    <property type="match status" value="1"/>
</dbReference>
<proteinExistence type="predicted"/>
<dbReference type="Pfam" id="PF00665">
    <property type="entry name" value="rve"/>
    <property type="match status" value="1"/>
</dbReference>
<dbReference type="InterPro" id="IPR025724">
    <property type="entry name" value="GAG-pre-integrase_dom"/>
</dbReference>
<evidence type="ECO:0000256" key="2">
    <source>
        <dbReference type="ARBA" id="ARBA00022723"/>
    </source>
</evidence>
<dbReference type="GO" id="GO:0046872">
    <property type="term" value="F:metal ion binding"/>
    <property type="evidence" value="ECO:0007669"/>
    <property type="project" value="UniProtKB-KW"/>
</dbReference>
<dbReference type="EMBL" id="OZ034822">
    <property type="protein sequence ID" value="CAL1410296.1"/>
    <property type="molecule type" value="Genomic_DNA"/>
</dbReference>
<dbReference type="Pfam" id="PF25597">
    <property type="entry name" value="SH3_retrovirus"/>
    <property type="match status" value="1"/>
</dbReference>
<dbReference type="InterPro" id="IPR043502">
    <property type="entry name" value="DNA/RNA_pol_sf"/>
</dbReference>
<dbReference type="GO" id="GO:0003676">
    <property type="term" value="F:nucleic acid binding"/>
    <property type="evidence" value="ECO:0007669"/>
    <property type="project" value="InterPro"/>
</dbReference>
<dbReference type="SUPFAM" id="SSF56672">
    <property type="entry name" value="DNA/RNA polymerases"/>
    <property type="match status" value="1"/>
</dbReference>
<dbReference type="AlphaFoldDB" id="A0AAV2GIK0"/>
<dbReference type="Pfam" id="PF13976">
    <property type="entry name" value="gag_pre-integrs"/>
    <property type="match status" value="1"/>
</dbReference>
<evidence type="ECO:0000256" key="3">
    <source>
        <dbReference type="ARBA" id="ARBA00022750"/>
    </source>
</evidence>
<feature type="domain" description="Integrase catalytic" evidence="6">
    <location>
        <begin position="415"/>
        <end position="581"/>
    </location>
</feature>
<reference evidence="7 8" key="1">
    <citation type="submission" date="2024-04" db="EMBL/GenBank/DDBJ databases">
        <authorList>
            <person name="Fracassetti M."/>
        </authorList>
    </citation>
    <scope>NUCLEOTIDE SEQUENCE [LARGE SCALE GENOMIC DNA]</scope>
</reference>
<evidence type="ECO:0000259" key="6">
    <source>
        <dbReference type="PROSITE" id="PS50994"/>
    </source>
</evidence>
<keyword evidence="1" id="KW-0645">Protease</keyword>
<dbReference type="SUPFAM" id="SSF53098">
    <property type="entry name" value="Ribonuclease H-like"/>
    <property type="match status" value="1"/>
</dbReference>
<feature type="region of interest" description="Disordered" evidence="5">
    <location>
        <begin position="665"/>
        <end position="708"/>
    </location>
</feature>
<evidence type="ECO:0000256" key="4">
    <source>
        <dbReference type="ARBA" id="ARBA00022801"/>
    </source>
</evidence>
<accession>A0AAV2GIK0</accession>